<protein>
    <submittedName>
        <fullName evidence="3">MAB_1171c family putative transporter</fullName>
    </submittedName>
</protein>
<feature type="transmembrane region" description="Helical" evidence="1">
    <location>
        <begin position="103"/>
        <end position="127"/>
    </location>
</feature>
<keyword evidence="1" id="KW-0812">Transmembrane</keyword>
<organism evidence="3 4">
    <name type="scientific">Sphaerimonospora cavernae</name>
    <dbReference type="NCBI Taxonomy" id="1740611"/>
    <lineage>
        <taxon>Bacteria</taxon>
        <taxon>Bacillati</taxon>
        <taxon>Actinomycetota</taxon>
        <taxon>Actinomycetes</taxon>
        <taxon>Streptosporangiales</taxon>
        <taxon>Streptosporangiaceae</taxon>
        <taxon>Sphaerimonospora</taxon>
    </lineage>
</organism>
<dbReference type="NCBIfam" id="NF042915">
    <property type="entry name" value="MAB_1171c_fam"/>
    <property type="match status" value="1"/>
</dbReference>
<name>A0ABV6U5S0_9ACTN</name>
<evidence type="ECO:0000313" key="3">
    <source>
        <dbReference type="EMBL" id="MFC0863798.1"/>
    </source>
</evidence>
<comment type="caution">
    <text evidence="3">The sequence shown here is derived from an EMBL/GenBank/DDBJ whole genome shotgun (WGS) entry which is preliminary data.</text>
</comment>
<evidence type="ECO:0000313" key="4">
    <source>
        <dbReference type="Proteomes" id="UP001589870"/>
    </source>
</evidence>
<dbReference type="InterPro" id="IPR050039">
    <property type="entry name" value="MAB_1171c-like"/>
</dbReference>
<sequence>MPHWPNYSACALAAVVAGYKLFRVRRDQRALGLHYLSAFFLCMGLAMAIMAHPTLNLVSRFEPVPNTARFVGNALEMAAAYFLGALGYSVATPERTKRWLRRYGIILAAAVTLMAALLIAAGTTYTLNFVNVYSTNPLVVGYLVVFFLYVTVCAMAFMRTIGRYVPHAETTTLRVGLRFVVAGAGIGIIWAAWSGVRPVITLLTGQSLATMVPVGSIIGSMCVPLWLIGATLTAWGTWLAAPLRWVRTFIRHRQIGPLWTALRTAQPQVALITTANVLRNAEFALYRRIIEIRDAQLTLRPYAHPAVPQWVGPAVDPATLEAAVIAASLIGYATGHSYDAEHPFHDVDPSLTSESAWLVRVNREFTKSAVVARVRERAAAEATLPITN</sequence>
<feature type="transmembrane region" description="Helical" evidence="1">
    <location>
        <begin position="31"/>
        <end position="50"/>
    </location>
</feature>
<evidence type="ECO:0000259" key="2">
    <source>
        <dbReference type="Pfam" id="PF20182"/>
    </source>
</evidence>
<proteinExistence type="predicted"/>
<feature type="transmembrane region" description="Helical" evidence="1">
    <location>
        <begin position="179"/>
        <end position="196"/>
    </location>
</feature>
<feature type="transmembrane region" description="Helical" evidence="1">
    <location>
        <begin position="70"/>
        <end position="91"/>
    </location>
</feature>
<keyword evidence="1" id="KW-1133">Transmembrane helix</keyword>
<feature type="transmembrane region" description="Helical" evidence="1">
    <location>
        <begin position="6"/>
        <end position="22"/>
    </location>
</feature>
<gene>
    <name evidence="3" type="ORF">ACFHYQ_15955</name>
</gene>
<dbReference type="Proteomes" id="UP001589870">
    <property type="component" value="Unassembled WGS sequence"/>
</dbReference>
<dbReference type="Pfam" id="PF20182">
    <property type="entry name" value="DUF6545"/>
    <property type="match status" value="1"/>
</dbReference>
<dbReference type="EMBL" id="JBHMQT010000033">
    <property type="protein sequence ID" value="MFC0863798.1"/>
    <property type="molecule type" value="Genomic_DNA"/>
</dbReference>
<keyword evidence="4" id="KW-1185">Reference proteome</keyword>
<feature type="transmembrane region" description="Helical" evidence="1">
    <location>
        <begin position="216"/>
        <end position="241"/>
    </location>
</feature>
<dbReference type="RefSeq" id="WP_394301931.1">
    <property type="nucleotide sequence ID" value="NZ_JBHMQT010000033.1"/>
</dbReference>
<evidence type="ECO:0000256" key="1">
    <source>
        <dbReference type="SAM" id="Phobius"/>
    </source>
</evidence>
<reference evidence="3 4" key="1">
    <citation type="submission" date="2024-09" db="EMBL/GenBank/DDBJ databases">
        <authorList>
            <person name="Sun Q."/>
            <person name="Mori K."/>
        </authorList>
    </citation>
    <scope>NUCLEOTIDE SEQUENCE [LARGE SCALE GENOMIC DNA]</scope>
    <source>
        <strain evidence="3 4">TBRC 1851</strain>
    </source>
</reference>
<accession>A0ABV6U5S0</accession>
<feature type="transmembrane region" description="Helical" evidence="1">
    <location>
        <begin position="139"/>
        <end position="158"/>
    </location>
</feature>
<dbReference type="InterPro" id="IPR046675">
    <property type="entry name" value="DUF6545"/>
</dbReference>
<feature type="domain" description="DUF6545" evidence="2">
    <location>
        <begin position="244"/>
        <end position="366"/>
    </location>
</feature>
<keyword evidence="1" id="KW-0472">Membrane</keyword>